<keyword evidence="5" id="KW-1185">Reference proteome</keyword>
<dbReference type="RefSeq" id="WP_193183076.1">
    <property type="nucleotide sequence ID" value="NZ_JACVXA010000035.1"/>
</dbReference>
<accession>A0A8J6ZA60</accession>
<evidence type="ECO:0000313" key="4">
    <source>
        <dbReference type="EMBL" id="MBE3638936.1"/>
    </source>
</evidence>
<dbReference type="InterPro" id="IPR036890">
    <property type="entry name" value="HATPase_C_sf"/>
</dbReference>
<dbReference type="AlphaFoldDB" id="A0A8J6ZA60"/>
<evidence type="ECO:0000256" key="1">
    <source>
        <dbReference type="ARBA" id="ARBA00000085"/>
    </source>
</evidence>
<organism evidence="4 5">
    <name type="scientific">Mangrovicoccus algicola</name>
    <dbReference type="NCBI Taxonomy" id="2771008"/>
    <lineage>
        <taxon>Bacteria</taxon>
        <taxon>Pseudomonadati</taxon>
        <taxon>Pseudomonadota</taxon>
        <taxon>Alphaproteobacteria</taxon>
        <taxon>Rhodobacterales</taxon>
        <taxon>Paracoccaceae</taxon>
        <taxon>Mangrovicoccus</taxon>
    </lineage>
</organism>
<dbReference type="Proteomes" id="UP000609121">
    <property type="component" value="Unassembled WGS sequence"/>
</dbReference>
<dbReference type="EC" id="2.7.13.3" evidence="2"/>
<comment type="catalytic activity">
    <reaction evidence="1">
        <text>ATP + protein L-histidine = ADP + protein N-phospho-L-histidine.</text>
        <dbReference type="EC" id="2.7.13.3"/>
    </reaction>
</comment>
<sequence>MRELVHDLRSPLTALQLGTETLLERSADTPERVILEQMLSDIGRLARMLESVDQRYPPGLPALLTRELAAAAAALKARGSAVTLELAAGLPSGTAADPARAAAIARLAWATAARIPDGQDVTMRLRQDAGGLFWETEIRSRGTPLDSPPSAGRGSATLCHRLRLRQGQDAPQPS</sequence>
<name>A0A8J6ZA60_9RHOB</name>
<comment type="caution">
    <text evidence="4">The sequence shown here is derived from an EMBL/GenBank/DDBJ whole genome shotgun (WGS) entry which is preliminary data.</text>
</comment>
<evidence type="ECO:0000259" key="3">
    <source>
        <dbReference type="Pfam" id="PF00512"/>
    </source>
</evidence>
<dbReference type="SUPFAM" id="SSF47384">
    <property type="entry name" value="Homodimeric domain of signal transducing histidine kinase"/>
    <property type="match status" value="1"/>
</dbReference>
<dbReference type="Pfam" id="PF00512">
    <property type="entry name" value="HisKA"/>
    <property type="match status" value="1"/>
</dbReference>
<dbReference type="EMBL" id="JACVXA010000035">
    <property type="protein sequence ID" value="MBE3638936.1"/>
    <property type="molecule type" value="Genomic_DNA"/>
</dbReference>
<dbReference type="GO" id="GO:0000155">
    <property type="term" value="F:phosphorelay sensor kinase activity"/>
    <property type="evidence" value="ECO:0007669"/>
    <property type="project" value="InterPro"/>
</dbReference>
<dbReference type="InterPro" id="IPR003661">
    <property type="entry name" value="HisK_dim/P_dom"/>
</dbReference>
<reference evidence="4" key="1">
    <citation type="submission" date="2020-09" db="EMBL/GenBank/DDBJ databases">
        <title>A novel bacterium of genus Mangrovicoccus, isolated from South China Sea.</title>
        <authorList>
            <person name="Huang H."/>
            <person name="Mo K."/>
            <person name="Hu Y."/>
        </authorList>
    </citation>
    <scope>NUCLEOTIDE SEQUENCE</scope>
    <source>
        <strain evidence="4">HB182678</strain>
    </source>
</reference>
<dbReference type="InterPro" id="IPR036097">
    <property type="entry name" value="HisK_dim/P_sf"/>
</dbReference>
<dbReference type="CDD" id="cd00082">
    <property type="entry name" value="HisKA"/>
    <property type="match status" value="1"/>
</dbReference>
<evidence type="ECO:0000313" key="5">
    <source>
        <dbReference type="Proteomes" id="UP000609121"/>
    </source>
</evidence>
<dbReference type="Gene3D" id="1.10.287.130">
    <property type="match status" value="1"/>
</dbReference>
<evidence type="ECO:0000256" key="2">
    <source>
        <dbReference type="ARBA" id="ARBA00012438"/>
    </source>
</evidence>
<gene>
    <name evidence="4" type="ORF">ICN82_12050</name>
</gene>
<proteinExistence type="predicted"/>
<feature type="domain" description="Signal transduction histidine kinase dimerisation/phosphoacceptor" evidence="3">
    <location>
        <begin position="4"/>
        <end position="52"/>
    </location>
</feature>
<dbReference type="Gene3D" id="3.30.565.10">
    <property type="entry name" value="Histidine kinase-like ATPase, C-terminal domain"/>
    <property type="match status" value="1"/>
</dbReference>
<protein>
    <recommendedName>
        <fullName evidence="2">histidine kinase</fullName>
        <ecNumber evidence="2">2.7.13.3</ecNumber>
    </recommendedName>
</protein>